<dbReference type="VEuPathDB" id="FungiDB:GMDG_06102"/>
<accession>A0A177AIE9</accession>
<proteinExistence type="predicted"/>
<dbReference type="Proteomes" id="UP000077154">
    <property type="component" value="Unassembled WGS sequence"/>
</dbReference>
<dbReference type="VEuPathDB" id="FungiDB:GMDG_00362"/>
<feature type="domain" description="C2H2-type" evidence="2">
    <location>
        <begin position="266"/>
        <end position="289"/>
    </location>
</feature>
<evidence type="ECO:0000313" key="3">
    <source>
        <dbReference type="EMBL" id="OAF61855.2"/>
    </source>
</evidence>
<dbReference type="AlphaFoldDB" id="A0A177AIE9"/>
<gene>
    <name evidence="3" type="ORF">VC83_01660</name>
</gene>
<dbReference type="GeneID" id="36284748"/>
<dbReference type="InterPro" id="IPR013087">
    <property type="entry name" value="Znf_C2H2_type"/>
</dbReference>
<sequence>MQGMNFYKQSHAPASLPHSENQKILNDPEYKRLETIESDVLNEVAQAKANKECVGPLLEKSLASAISKRKNYYRRAYDNAYKRYRSEFFQEVGPREVQRQIRVMEGSDEEISISDNFSDRHHSSRGVSAGYFTAREHIAEVFFRTETESKGLPDTSVLEALQALSAPEPYVLYYPNKIPVDGKCNICSFEMESLPQQERALHIHQCHKKKSLATSEIQHSECVATTCLWDNCRSSKARKVNYNPSISLKQYWAHFRWHLETSDSTCRWNGCGQKLSSRFELLRHLLDFHSITTRQSPFRPQFCLQHPSLGWFTCEFAWEYHCKEHLTSPQASCDLDRRHGTVVAGITCPFCLGSQKLSASDRVRQFTDRGRFNVHLQSSHYRKMKEDVDVCCPHPLCHGRFSHPSLKDLKVHFYDCHGLPEKGFAVTRGVMVGGRGASKVWSESNTDQDLKEEFDLEWSQDSGVASPADDTWEKIMKQTSSEFDDDFKFDPEDPLFDLDTDQDQKEEFDFEWSEVSGFASRADDTWEKIMKQTSPEFKDDFILDPRDPLFRANAIMDLDETYPPSYLDMPAKSWNLPKDFWVGTNATVDLDEKYPLSSHGMPANSWSLPIIEDANDTSGIFQYIDLSHNTPAEGSEEVLSTYWP</sequence>
<dbReference type="EMBL" id="KV441388">
    <property type="protein sequence ID" value="OAF61855.2"/>
    <property type="molecule type" value="Genomic_DNA"/>
</dbReference>
<protein>
    <recommendedName>
        <fullName evidence="2">C2H2-type domain-containing protein</fullName>
    </recommendedName>
</protein>
<organism evidence="3">
    <name type="scientific">Pseudogymnoascus destructans</name>
    <dbReference type="NCBI Taxonomy" id="655981"/>
    <lineage>
        <taxon>Eukaryota</taxon>
        <taxon>Fungi</taxon>
        <taxon>Dikarya</taxon>
        <taxon>Ascomycota</taxon>
        <taxon>Pezizomycotina</taxon>
        <taxon>Leotiomycetes</taxon>
        <taxon>Thelebolales</taxon>
        <taxon>Thelebolaceae</taxon>
        <taxon>Pseudogymnoascus</taxon>
    </lineage>
</organism>
<dbReference type="RefSeq" id="XP_024327129.1">
    <property type="nucleotide sequence ID" value="XM_024465334.1"/>
</dbReference>
<name>A0A177AIE9_9PEZI</name>
<dbReference type="PROSITE" id="PS00028">
    <property type="entry name" value="ZINC_FINGER_C2H2_1"/>
    <property type="match status" value="1"/>
</dbReference>
<feature type="region of interest" description="Disordered" evidence="1">
    <location>
        <begin position="1"/>
        <end position="23"/>
    </location>
</feature>
<dbReference type="eggNOG" id="ENOG502TEFG">
    <property type="taxonomic scope" value="Eukaryota"/>
</dbReference>
<reference evidence="3" key="1">
    <citation type="submission" date="2016-03" db="EMBL/GenBank/DDBJ databases">
        <title>Updated assembly of Pseudogymnoascus destructans, the fungus causing white-nose syndrome of bats.</title>
        <authorList>
            <person name="Palmer J.M."/>
            <person name="Drees K.P."/>
            <person name="Foster J.T."/>
            <person name="Lindner D.L."/>
        </authorList>
    </citation>
    <scope>NUCLEOTIDE SEQUENCE [LARGE SCALE GENOMIC DNA]</scope>
    <source>
        <strain evidence="3">20631-21</strain>
    </source>
</reference>
<evidence type="ECO:0000256" key="1">
    <source>
        <dbReference type="SAM" id="MobiDB-lite"/>
    </source>
</evidence>
<dbReference type="OrthoDB" id="3437109at2759"/>
<evidence type="ECO:0000259" key="2">
    <source>
        <dbReference type="PROSITE" id="PS00028"/>
    </source>
</evidence>
<dbReference type="SMART" id="SM00355">
    <property type="entry name" value="ZnF_C2H2"/>
    <property type="match status" value="3"/>
</dbReference>